<keyword evidence="2 9" id="KW-0547">Nucleotide-binding</keyword>
<feature type="short sequence motif" description="Q motif" evidence="8">
    <location>
        <begin position="200"/>
        <end position="228"/>
    </location>
</feature>
<evidence type="ECO:0000256" key="10">
    <source>
        <dbReference type="SAM" id="MobiDB-lite"/>
    </source>
</evidence>
<dbReference type="OrthoDB" id="4310724at2759"/>
<feature type="compositionally biased region" description="Basic and acidic residues" evidence="10">
    <location>
        <begin position="64"/>
        <end position="74"/>
    </location>
</feature>
<feature type="compositionally biased region" description="Polar residues" evidence="10">
    <location>
        <begin position="32"/>
        <end position="54"/>
    </location>
</feature>
<feature type="domain" description="Helicase C-terminal" evidence="12">
    <location>
        <begin position="450"/>
        <end position="609"/>
    </location>
</feature>
<name>A0A2T9ZAA6_9FUNG</name>
<dbReference type="Pfam" id="PF00270">
    <property type="entry name" value="DEAD"/>
    <property type="match status" value="1"/>
</dbReference>
<comment type="catalytic activity">
    <reaction evidence="7">
        <text>ATP + H2O = ADP + phosphate + H(+)</text>
        <dbReference type="Rhea" id="RHEA:13065"/>
        <dbReference type="ChEBI" id="CHEBI:15377"/>
        <dbReference type="ChEBI" id="CHEBI:15378"/>
        <dbReference type="ChEBI" id="CHEBI:30616"/>
        <dbReference type="ChEBI" id="CHEBI:43474"/>
        <dbReference type="ChEBI" id="CHEBI:456216"/>
        <dbReference type="EC" id="3.6.4.13"/>
    </reaction>
</comment>
<dbReference type="EMBL" id="MBFS01001019">
    <property type="protein sequence ID" value="PVV01511.1"/>
    <property type="molecule type" value="Genomic_DNA"/>
</dbReference>
<evidence type="ECO:0000259" key="11">
    <source>
        <dbReference type="PROSITE" id="PS51192"/>
    </source>
</evidence>
<dbReference type="InterPro" id="IPR000629">
    <property type="entry name" value="RNA-helicase_DEAD-box_CS"/>
</dbReference>
<evidence type="ECO:0000259" key="12">
    <source>
        <dbReference type="PROSITE" id="PS51194"/>
    </source>
</evidence>
<dbReference type="GO" id="GO:0005829">
    <property type="term" value="C:cytosol"/>
    <property type="evidence" value="ECO:0007669"/>
    <property type="project" value="TreeGrafter"/>
</dbReference>
<dbReference type="GO" id="GO:0005524">
    <property type="term" value="F:ATP binding"/>
    <property type="evidence" value="ECO:0007669"/>
    <property type="project" value="UniProtKB-KW"/>
</dbReference>
<comment type="similarity">
    <text evidence="9">Belongs to the DEAD box helicase family.</text>
</comment>
<dbReference type="InterPro" id="IPR014001">
    <property type="entry name" value="Helicase_ATP-bd"/>
</dbReference>
<evidence type="ECO:0000313" key="15">
    <source>
        <dbReference type="Proteomes" id="UP000245609"/>
    </source>
</evidence>
<gene>
    <name evidence="14" type="ORF">BB560_004069</name>
</gene>
<dbReference type="AlphaFoldDB" id="A0A2T9ZAA6"/>
<dbReference type="Pfam" id="PF00271">
    <property type="entry name" value="Helicase_C"/>
    <property type="match status" value="1"/>
</dbReference>
<dbReference type="Proteomes" id="UP000245609">
    <property type="component" value="Unassembled WGS sequence"/>
</dbReference>
<keyword evidence="5 9" id="KW-0067">ATP-binding</keyword>
<proteinExistence type="inferred from homology"/>
<evidence type="ECO:0000256" key="8">
    <source>
        <dbReference type="PROSITE-ProRule" id="PRU00552"/>
    </source>
</evidence>
<evidence type="ECO:0000256" key="5">
    <source>
        <dbReference type="ARBA" id="ARBA00022840"/>
    </source>
</evidence>
<dbReference type="GO" id="GO:0016787">
    <property type="term" value="F:hydrolase activity"/>
    <property type="evidence" value="ECO:0007669"/>
    <property type="project" value="UniProtKB-KW"/>
</dbReference>
<dbReference type="PANTHER" id="PTHR47959">
    <property type="entry name" value="ATP-DEPENDENT RNA HELICASE RHLE-RELATED"/>
    <property type="match status" value="1"/>
</dbReference>
<feature type="domain" description="Helicase ATP-binding" evidence="11">
    <location>
        <begin position="231"/>
        <end position="401"/>
    </location>
</feature>
<dbReference type="SMART" id="SM00490">
    <property type="entry name" value="HELICc"/>
    <property type="match status" value="1"/>
</dbReference>
<dbReference type="InterPro" id="IPR050079">
    <property type="entry name" value="DEAD_box_RNA_helicase"/>
</dbReference>
<accession>A0A2T9ZAA6</accession>
<dbReference type="GO" id="GO:0003723">
    <property type="term" value="F:RNA binding"/>
    <property type="evidence" value="ECO:0007669"/>
    <property type="project" value="UniProtKB-KW"/>
</dbReference>
<dbReference type="Gene3D" id="3.40.50.300">
    <property type="entry name" value="P-loop containing nucleotide triphosphate hydrolases"/>
    <property type="match status" value="2"/>
</dbReference>
<dbReference type="PROSITE" id="PS51192">
    <property type="entry name" value="HELICASE_ATP_BIND_1"/>
    <property type="match status" value="1"/>
</dbReference>
<evidence type="ECO:0000256" key="6">
    <source>
        <dbReference type="ARBA" id="ARBA00022884"/>
    </source>
</evidence>
<comment type="caution">
    <text evidence="14">The sequence shown here is derived from an EMBL/GenBank/DDBJ whole genome shotgun (WGS) entry which is preliminary data.</text>
</comment>
<keyword evidence="6" id="KW-0694">RNA-binding</keyword>
<dbReference type="SMART" id="SM00487">
    <property type="entry name" value="DEXDc"/>
    <property type="match status" value="1"/>
</dbReference>
<evidence type="ECO:0000256" key="9">
    <source>
        <dbReference type="RuleBase" id="RU000492"/>
    </source>
</evidence>
<protein>
    <recommendedName>
        <fullName evidence="1">RNA helicase</fullName>
        <ecNumber evidence="1">3.6.4.13</ecNumber>
    </recommendedName>
</protein>
<evidence type="ECO:0000313" key="14">
    <source>
        <dbReference type="EMBL" id="PVV01511.1"/>
    </source>
</evidence>
<feature type="compositionally biased region" description="Low complexity" evidence="10">
    <location>
        <begin position="14"/>
        <end position="27"/>
    </location>
</feature>
<dbReference type="PROSITE" id="PS51194">
    <property type="entry name" value="HELICASE_CTER"/>
    <property type="match status" value="1"/>
</dbReference>
<dbReference type="CDD" id="cd18787">
    <property type="entry name" value="SF2_C_DEAD"/>
    <property type="match status" value="1"/>
</dbReference>
<dbReference type="InterPro" id="IPR001650">
    <property type="entry name" value="Helicase_C-like"/>
</dbReference>
<dbReference type="EC" id="3.6.4.13" evidence="1"/>
<dbReference type="CDD" id="cd17946">
    <property type="entry name" value="DEADc_DDX24"/>
    <property type="match status" value="1"/>
</dbReference>
<dbReference type="SUPFAM" id="SSF52540">
    <property type="entry name" value="P-loop containing nucleoside triphosphate hydrolases"/>
    <property type="match status" value="1"/>
</dbReference>
<dbReference type="InterPro" id="IPR027417">
    <property type="entry name" value="P-loop_NTPase"/>
</dbReference>
<reference evidence="14 15" key="1">
    <citation type="journal article" date="2018" name="MBio">
        <title>Comparative Genomics Reveals the Core Gene Toolbox for the Fungus-Insect Symbiosis.</title>
        <authorList>
            <person name="Wang Y."/>
            <person name="Stata M."/>
            <person name="Wang W."/>
            <person name="Stajich J.E."/>
            <person name="White M.M."/>
            <person name="Moncalvo J.M."/>
        </authorList>
    </citation>
    <scope>NUCLEOTIDE SEQUENCE [LARGE SCALE GENOMIC DNA]</scope>
    <source>
        <strain evidence="14 15">SC-DP-2</strain>
    </source>
</reference>
<sequence>MWKVEKKSVQNQPQSAQSAKQSIQKIADQSKKQTSAATNNGKAAKQSSKTYPSSKRNKTSKKVPKNENTEKPVNSEEPANTTIPKHTWKKVNIPKRMAPTDDEIGGVVEFEEIDGDYYDFALNLQKNTDSTASKDFEKFDQSEDIMSDEEFNNIDWDDFIFLDDFSEENAKAGKIKSIGHPKPTFGSSSKQTVLHGNNDSVWKKLGLCDDLVTDINNLGFSTPTKIQEEAIPVALSGDDVLGAAETGSGKTLAFGLPILNYIIQNRSNDMSERQLQALILLPTRELALQVTNSLKSASKSSVVNIVPLFGGMSVQKQERQLRKSPEILVATPGRLWEIIEQTDLISGKIELIKFLVLDEADRLVEKGHFNELSQIIHVVNQGSSGQIKRQTMVFSATLAKDLSFGRKNKPAPKQKTTENSMQKLVNTLKFRDPVPKFIDLTPVTTVSEKVFESRIDCIKEEKETYLYLFLTRFTGKSLVFVNSISTIRRLVPILTNLGISVYPLHAQMQQRQRLKNLDRFKANPNSVLVSSDVAARGLDIPAVDHVIHYQVPRGGELYVHRSGRTARAQLEGVVIIFVCPEERGNYLKLCKTLGKTSIPVFPLEYKLLSKVKPLVVLSQKVDSIEHRLKKETHEEDWISKTCQELDIEVENKRSRKNKKRKSFESIIIDEDDDDLIQNDKFYKEKAQLQKYREELRYLLKKPILAHETFRNYISGGADPELIKRLLDGGIRM</sequence>
<organism evidence="14 15">
    <name type="scientific">Smittium megazygosporum</name>
    <dbReference type="NCBI Taxonomy" id="133381"/>
    <lineage>
        <taxon>Eukaryota</taxon>
        <taxon>Fungi</taxon>
        <taxon>Fungi incertae sedis</taxon>
        <taxon>Zoopagomycota</taxon>
        <taxon>Kickxellomycotina</taxon>
        <taxon>Harpellomycetes</taxon>
        <taxon>Harpellales</taxon>
        <taxon>Legeriomycetaceae</taxon>
        <taxon>Smittium</taxon>
    </lineage>
</organism>
<evidence type="ECO:0000256" key="7">
    <source>
        <dbReference type="ARBA" id="ARBA00047984"/>
    </source>
</evidence>
<evidence type="ECO:0000256" key="3">
    <source>
        <dbReference type="ARBA" id="ARBA00022801"/>
    </source>
</evidence>
<keyword evidence="15" id="KW-1185">Reference proteome</keyword>
<dbReference type="InterPro" id="IPR011545">
    <property type="entry name" value="DEAD/DEAH_box_helicase_dom"/>
</dbReference>
<evidence type="ECO:0000256" key="1">
    <source>
        <dbReference type="ARBA" id="ARBA00012552"/>
    </source>
</evidence>
<feature type="domain" description="DEAD-box RNA helicase Q" evidence="13">
    <location>
        <begin position="200"/>
        <end position="228"/>
    </location>
</feature>
<keyword evidence="3 9" id="KW-0378">Hydrolase</keyword>
<dbReference type="PROSITE" id="PS51195">
    <property type="entry name" value="Q_MOTIF"/>
    <property type="match status" value="1"/>
</dbReference>
<evidence type="ECO:0000256" key="2">
    <source>
        <dbReference type="ARBA" id="ARBA00022741"/>
    </source>
</evidence>
<dbReference type="GO" id="GO:0003724">
    <property type="term" value="F:RNA helicase activity"/>
    <property type="evidence" value="ECO:0007669"/>
    <property type="project" value="UniProtKB-EC"/>
</dbReference>
<dbReference type="PROSITE" id="PS00039">
    <property type="entry name" value="DEAD_ATP_HELICASE"/>
    <property type="match status" value="1"/>
</dbReference>
<evidence type="ECO:0000256" key="4">
    <source>
        <dbReference type="ARBA" id="ARBA00022806"/>
    </source>
</evidence>
<evidence type="ECO:0000259" key="13">
    <source>
        <dbReference type="PROSITE" id="PS51195"/>
    </source>
</evidence>
<dbReference type="STRING" id="133381.A0A2T9ZAA6"/>
<dbReference type="PANTHER" id="PTHR47959:SF1">
    <property type="entry name" value="ATP-DEPENDENT RNA HELICASE DBPA"/>
    <property type="match status" value="1"/>
</dbReference>
<dbReference type="InterPro" id="IPR014014">
    <property type="entry name" value="RNA_helicase_DEAD_Q_motif"/>
</dbReference>
<keyword evidence="4 9" id="KW-0347">Helicase</keyword>
<feature type="region of interest" description="Disordered" evidence="10">
    <location>
        <begin position="1"/>
        <end position="87"/>
    </location>
</feature>